<name>A0A919XIH6_9BACL</name>
<dbReference type="Gene3D" id="1.25.40.10">
    <property type="entry name" value="Tetratricopeptide repeat domain"/>
    <property type="match status" value="1"/>
</dbReference>
<feature type="domain" description="Glycosyltransferase subfamily 4-like N-terminal" evidence="3">
    <location>
        <begin position="19"/>
        <end position="128"/>
    </location>
</feature>
<dbReference type="InterPro" id="IPR011990">
    <property type="entry name" value="TPR-like_helical_dom_sf"/>
</dbReference>
<dbReference type="SUPFAM" id="SSF48452">
    <property type="entry name" value="TPR-like"/>
    <property type="match status" value="1"/>
</dbReference>
<dbReference type="Pfam" id="PF13439">
    <property type="entry name" value="Glyco_transf_4"/>
    <property type="match status" value="1"/>
</dbReference>
<dbReference type="Pfam" id="PF00534">
    <property type="entry name" value="Glycos_transf_1"/>
    <property type="match status" value="1"/>
</dbReference>
<dbReference type="RefSeq" id="WP_160044100.1">
    <property type="nucleotide sequence ID" value="NZ_BORQ01000005.1"/>
</dbReference>
<dbReference type="Gene3D" id="3.40.50.2000">
    <property type="entry name" value="Glycogen Phosphorylase B"/>
    <property type="match status" value="2"/>
</dbReference>
<dbReference type="InterPro" id="IPR028098">
    <property type="entry name" value="Glyco_trans_4-like_N"/>
</dbReference>
<evidence type="ECO:0000259" key="2">
    <source>
        <dbReference type="Pfam" id="PF00534"/>
    </source>
</evidence>
<dbReference type="EMBL" id="BORQ01000005">
    <property type="protein sequence ID" value="GIO33304.1"/>
    <property type="molecule type" value="Genomic_DNA"/>
</dbReference>
<feature type="domain" description="Glycosyl transferase family 1" evidence="2">
    <location>
        <begin position="141"/>
        <end position="288"/>
    </location>
</feature>
<protein>
    <recommendedName>
        <fullName evidence="6">Glycosyltransferase</fullName>
    </recommendedName>
</protein>
<keyword evidence="5" id="KW-1185">Reference proteome</keyword>
<gene>
    <name evidence="4" type="ORF">J2TS6_44450</name>
</gene>
<dbReference type="AlphaFoldDB" id="A0A919XIH6"/>
<dbReference type="Proteomes" id="UP000679779">
    <property type="component" value="Unassembled WGS sequence"/>
</dbReference>
<evidence type="ECO:0000313" key="5">
    <source>
        <dbReference type="Proteomes" id="UP000679779"/>
    </source>
</evidence>
<reference evidence="4" key="1">
    <citation type="submission" date="2021-03" db="EMBL/GenBank/DDBJ databases">
        <title>Antimicrobial resistance genes in bacteria isolated from Japanese honey, and their potential for conferring macrolide and lincosamide resistance in the American foulbrood pathogen Paenibacillus larvae.</title>
        <authorList>
            <person name="Okamoto M."/>
            <person name="Kumagai M."/>
            <person name="Kanamori H."/>
            <person name="Takamatsu D."/>
        </authorList>
    </citation>
    <scope>NUCLEOTIDE SEQUENCE</scope>
    <source>
        <strain evidence="4">J2TS6</strain>
    </source>
</reference>
<dbReference type="GO" id="GO:0009103">
    <property type="term" value="P:lipopolysaccharide biosynthetic process"/>
    <property type="evidence" value="ECO:0007669"/>
    <property type="project" value="TreeGrafter"/>
</dbReference>
<dbReference type="GO" id="GO:0016757">
    <property type="term" value="F:glycosyltransferase activity"/>
    <property type="evidence" value="ECO:0007669"/>
    <property type="project" value="InterPro"/>
</dbReference>
<proteinExistence type="predicted"/>
<dbReference type="InterPro" id="IPR001296">
    <property type="entry name" value="Glyco_trans_1"/>
</dbReference>
<evidence type="ECO:0008006" key="6">
    <source>
        <dbReference type="Google" id="ProtNLM"/>
    </source>
</evidence>
<keyword evidence="1" id="KW-0808">Transferase</keyword>
<dbReference type="PANTHER" id="PTHR46401">
    <property type="entry name" value="GLYCOSYLTRANSFERASE WBBK-RELATED"/>
    <property type="match status" value="1"/>
</dbReference>
<evidence type="ECO:0000259" key="3">
    <source>
        <dbReference type="Pfam" id="PF13439"/>
    </source>
</evidence>
<evidence type="ECO:0000256" key="1">
    <source>
        <dbReference type="ARBA" id="ARBA00022679"/>
    </source>
</evidence>
<accession>A0A919XIH6</accession>
<dbReference type="PANTHER" id="PTHR46401:SF2">
    <property type="entry name" value="GLYCOSYLTRANSFERASE WBBK-RELATED"/>
    <property type="match status" value="1"/>
</dbReference>
<dbReference type="SUPFAM" id="SSF53756">
    <property type="entry name" value="UDP-Glycosyltransferase/glycogen phosphorylase"/>
    <property type="match status" value="1"/>
</dbReference>
<comment type="caution">
    <text evidence="4">The sequence shown here is derived from an EMBL/GenBank/DDBJ whole genome shotgun (WGS) entry which is preliminary data.</text>
</comment>
<sequence length="530" mass="60988">MTLLGYQITIASWFPRPEWFPLNATYIQLPAGSSLGDAIPKCDLIVATYYTHIYDCIRTGIAPVVYFEQGDFHLFDNNRMSTDDLHYVRKQISFADAVYTVSEQTAKSLKQHYSCEAKVIHNGLDSSRFNVEVPKYEWPNPYMLMMGDVNTTFKGVSDIWEAYQMLRLNHHRVDLIWITPTEPAEEIRNIPWISKIVVNPSQSEIASLYRGALFFVSGSHYESFSLPVMEAMMCGCPVITTNNLGVLEYAKHRENALLAEIKDPGSLFDQMVDLINDIQLREQLVKNGLETSSAFTWEVIIPKIEAYYSTLAEHELEAINTLDDWDIFVTQDSFEHMDDFFRFISRLLQSQRDEVQLPVIYEVFENHRIGRWETAARRKGSDKDRLPVDRALYFVRTSNKIEGTYGEAIYGLQTGLYEQSFRIFSELLDEASEDMRPTYIRWLILCLLEQEKDHEALQLIGKTLQVYSDHADFYYLYIVASTLLGRGDLDDIVGITKILGDAVHYPEFFIGTALLAEKQVKASLQTITTF</sequence>
<evidence type="ECO:0000313" key="4">
    <source>
        <dbReference type="EMBL" id="GIO33304.1"/>
    </source>
</evidence>
<organism evidence="4 5">
    <name type="scientific">Paenibacillus albilobatus</name>
    <dbReference type="NCBI Taxonomy" id="2716884"/>
    <lineage>
        <taxon>Bacteria</taxon>
        <taxon>Bacillati</taxon>
        <taxon>Bacillota</taxon>
        <taxon>Bacilli</taxon>
        <taxon>Bacillales</taxon>
        <taxon>Paenibacillaceae</taxon>
        <taxon>Paenibacillus</taxon>
    </lineage>
</organism>
<dbReference type="CDD" id="cd03801">
    <property type="entry name" value="GT4_PimA-like"/>
    <property type="match status" value="1"/>
</dbReference>